<accession>A0A067LEA2</accession>
<protein>
    <submittedName>
        <fullName evidence="1">Uncharacterized protein</fullName>
    </submittedName>
</protein>
<organism evidence="1 2">
    <name type="scientific">Jatropha curcas</name>
    <name type="common">Barbados nut</name>
    <dbReference type="NCBI Taxonomy" id="180498"/>
    <lineage>
        <taxon>Eukaryota</taxon>
        <taxon>Viridiplantae</taxon>
        <taxon>Streptophyta</taxon>
        <taxon>Embryophyta</taxon>
        <taxon>Tracheophyta</taxon>
        <taxon>Spermatophyta</taxon>
        <taxon>Magnoliopsida</taxon>
        <taxon>eudicotyledons</taxon>
        <taxon>Gunneridae</taxon>
        <taxon>Pentapetalae</taxon>
        <taxon>rosids</taxon>
        <taxon>fabids</taxon>
        <taxon>Malpighiales</taxon>
        <taxon>Euphorbiaceae</taxon>
        <taxon>Crotonoideae</taxon>
        <taxon>Jatropheae</taxon>
        <taxon>Jatropha</taxon>
    </lineage>
</organism>
<gene>
    <name evidence="1" type="ORF">JCGZ_11157</name>
</gene>
<sequence length="229" mass="26324">MMEEMCPLFEEFCAITGCDPNAPLVNHEVKIGYVRSFEGLFQFSPPQARAMIVGDQKAILLPLIDEFSEVHLDYPDRMRLRMRALVFCLLAGFLFNKDPGFGDLRLCPMVRQMEDMSCIGGIVLAETIKSLDRAALGFDDWTISPIILQKGSITQVWLKDHLQVVAAPTCLPYNPSQYHMRRILITHPSTDAWTSWLIELGPDEILWYISWYDIIRFIQVSFRIPEFTC</sequence>
<proteinExistence type="predicted"/>
<reference evidence="1 2" key="1">
    <citation type="journal article" date="2014" name="PLoS ONE">
        <title>Global Analysis of Gene Expression Profiles in Physic Nut (Jatropha curcas L.) Seedlings Exposed to Salt Stress.</title>
        <authorList>
            <person name="Zhang L."/>
            <person name="Zhang C."/>
            <person name="Wu P."/>
            <person name="Chen Y."/>
            <person name="Li M."/>
            <person name="Jiang H."/>
            <person name="Wu G."/>
        </authorList>
    </citation>
    <scope>NUCLEOTIDE SEQUENCE [LARGE SCALE GENOMIC DNA]</scope>
    <source>
        <strain evidence="2">cv. GZQX0401</strain>
        <tissue evidence="1">Young leaves</tissue>
    </source>
</reference>
<dbReference type="Proteomes" id="UP000027138">
    <property type="component" value="Unassembled WGS sequence"/>
</dbReference>
<evidence type="ECO:0000313" key="1">
    <source>
        <dbReference type="EMBL" id="KDP46786.1"/>
    </source>
</evidence>
<dbReference type="AlphaFoldDB" id="A0A067LEA2"/>
<dbReference type="EMBL" id="KK914208">
    <property type="protein sequence ID" value="KDP46786.1"/>
    <property type="molecule type" value="Genomic_DNA"/>
</dbReference>
<name>A0A067LEA2_JATCU</name>
<evidence type="ECO:0000313" key="2">
    <source>
        <dbReference type="Proteomes" id="UP000027138"/>
    </source>
</evidence>
<keyword evidence="2" id="KW-1185">Reference proteome</keyword>